<evidence type="ECO:0000313" key="4">
    <source>
        <dbReference type="Proteomes" id="UP000544551"/>
    </source>
</evidence>
<sequence length="383" mass="40810">MEKKWVAHRVFFLAFAGISLIIGLGAGLALLGLTVPRLFDAKAIEHGPLMIFGFIAGAIVMERTVATKTWWAWAAPAFHTLGVVLLISGAPRQLTAVAFCMSFATLSACYVLIYHRQSTLEVVIQAAGTIGILSSVVQWAIAGDFEPAMPLAAVFVVATIIGERVELARLKIAQSSADVLLTALCLALVAASLVFILAPDLGLVVVGALFLIIALAAVRVDVAINLVRSRGLPRFSAACMLAAYGWLAVTGILWMSSQFLPGELVYDAAVHAVFIGFTLSMIFAHAPVILPAVVHRALPYHSVLYVPVAVVHLGLIVRIVSDTQNFVPGVFSGHWTTENQPSVGSKNKNAENVTSFRMPSTGGRNMKTRRNSPAESPEMAVSA</sequence>
<feature type="transmembrane region" description="Helical" evidence="2">
    <location>
        <begin position="235"/>
        <end position="256"/>
    </location>
</feature>
<feature type="transmembrane region" description="Helical" evidence="2">
    <location>
        <begin position="122"/>
        <end position="142"/>
    </location>
</feature>
<gene>
    <name evidence="3" type="ORF">HF853_08865</name>
</gene>
<dbReference type="AlphaFoldDB" id="A0AB36CLU8"/>
<name>A0AB36CLU8_9CORY</name>
<feature type="transmembrane region" description="Helical" evidence="2">
    <location>
        <begin position="96"/>
        <end position="115"/>
    </location>
</feature>
<dbReference type="Proteomes" id="UP000544551">
    <property type="component" value="Unassembled WGS sequence"/>
</dbReference>
<protein>
    <submittedName>
        <fullName evidence="3">Uncharacterized protein</fullName>
    </submittedName>
</protein>
<evidence type="ECO:0000256" key="1">
    <source>
        <dbReference type="SAM" id="MobiDB-lite"/>
    </source>
</evidence>
<feature type="transmembrane region" description="Helical" evidence="2">
    <location>
        <begin position="12"/>
        <end position="31"/>
    </location>
</feature>
<feature type="transmembrane region" description="Helical" evidence="2">
    <location>
        <begin position="70"/>
        <end position="90"/>
    </location>
</feature>
<feature type="transmembrane region" description="Helical" evidence="2">
    <location>
        <begin position="204"/>
        <end position="223"/>
    </location>
</feature>
<keyword evidence="2" id="KW-1133">Transmembrane helix</keyword>
<feature type="compositionally biased region" description="Polar residues" evidence="1">
    <location>
        <begin position="338"/>
        <end position="358"/>
    </location>
</feature>
<organism evidence="3 4">
    <name type="scientific">Corynebacterium stationis</name>
    <dbReference type="NCBI Taxonomy" id="1705"/>
    <lineage>
        <taxon>Bacteria</taxon>
        <taxon>Bacillati</taxon>
        <taxon>Actinomycetota</taxon>
        <taxon>Actinomycetes</taxon>
        <taxon>Mycobacteriales</taxon>
        <taxon>Corynebacteriaceae</taxon>
        <taxon>Corynebacterium</taxon>
    </lineage>
</organism>
<feature type="transmembrane region" description="Helical" evidence="2">
    <location>
        <begin position="302"/>
        <end position="320"/>
    </location>
</feature>
<proteinExistence type="predicted"/>
<feature type="transmembrane region" description="Helical" evidence="2">
    <location>
        <begin position="148"/>
        <end position="167"/>
    </location>
</feature>
<feature type="transmembrane region" description="Helical" evidence="2">
    <location>
        <begin position="268"/>
        <end position="290"/>
    </location>
</feature>
<comment type="caution">
    <text evidence="3">The sequence shown here is derived from an EMBL/GenBank/DDBJ whole genome shotgun (WGS) entry which is preliminary data.</text>
</comment>
<reference evidence="3 4" key="1">
    <citation type="submission" date="2020-04" db="EMBL/GenBank/DDBJ databases">
        <authorList>
            <person name="Hitch T.C.A."/>
            <person name="Wylensek D."/>
            <person name="Clavel T."/>
        </authorList>
    </citation>
    <scope>NUCLEOTIDE SEQUENCE [LARGE SCALE GENOMIC DNA]</scope>
    <source>
        <strain evidence="3 4">BL-383-APC-3D</strain>
    </source>
</reference>
<evidence type="ECO:0000313" key="3">
    <source>
        <dbReference type="EMBL" id="NME89773.1"/>
    </source>
</evidence>
<feature type="transmembrane region" description="Helical" evidence="2">
    <location>
        <begin position="179"/>
        <end position="198"/>
    </location>
</feature>
<keyword evidence="2" id="KW-0472">Membrane</keyword>
<keyword evidence="2" id="KW-0812">Transmembrane</keyword>
<evidence type="ECO:0000256" key="2">
    <source>
        <dbReference type="SAM" id="Phobius"/>
    </source>
</evidence>
<dbReference type="EMBL" id="JABAFZ010000007">
    <property type="protein sequence ID" value="NME89773.1"/>
    <property type="molecule type" value="Genomic_DNA"/>
</dbReference>
<accession>A0AB36CLU8</accession>
<feature type="transmembrane region" description="Helical" evidence="2">
    <location>
        <begin position="43"/>
        <end position="61"/>
    </location>
</feature>
<feature type="region of interest" description="Disordered" evidence="1">
    <location>
        <begin position="338"/>
        <end position="383"/>
    </location>
</feature>